<sequence length="424" mass="45473">MNLKEFKQAGHWPTLLSAFLYFDVSFMVWVMLGPLSLYITKDLALPLEEKFTIVAIPILSGAVFRIILGSMADHIGPKLTGILAQLLVILGLAYVFVFGLHSKLEVEILGLLLGVAGASFAVALPQASRWYPPKFQGVVMGIAGAGNMGVVLDSMIVPWLAEKFGWQAVFGFLLIPLVIVLIVYAVLVKDAPDKRTPVTLANYAAVMKDPDAWWFMFFYSITFGGFVGLGNALPLYFTNWYHVSGIAAGMMVAIVVFAGSMFRPVGGYLADRIGGIRALQVLFVVVSLSYLAISFMPEGPVPQGLGNAKVAGWGLWELPAEGWGAVAIFFAGTLALGMGNGSVFQLVPLRFRKEIGVVTGLVGCAGGVGGFFLAKTLGLSWEIQHGFALGFSVFAVLPLLGLGGLVMVRKRWRTTWGAVSGAQV</sequence>
<evidence type="ECO:0000256" key="5">
    <source>
        <dbReference type="ARBA" id="ARBA00023063"/>
    </source>
</evidence>
<evidence type="ECO:0000256" key="6">
    <source>
        <dbReference type="ARBA" id="ARBA00023136"/>
    </source>
</evidence>
<dbReference type="InterPro" id="IPR011701">
    <property type="entry name" value="MFS"/>
</dbReference>
<feature type="domain" description="Major facilitator superfamily (MFS) profile" evidence="8">
    <location>
        <begin position="13"/>
        <end position="413"/>
    </location>
</feature>
<dbReference type="InterPro" id="IPR036259">
    <property type="entry name" value="MFS_trans_sf"/>
</dbReference>
<dbReference type="GO" id="GO:0015112">
    <property type="term" value="F:nitrate transmembrane transporter activity"/>
    <property type="evidence" value="ECO:0007669"/>
    <property type="project" value="InterPro"/>
</dbReference>
<dbReference type="KEGG" id="metu:GNH96_15245"/>
<keyword evidence="5" id="KW-0534">Nitrate assimilation</keyword>
<keyword evidence="6 7" id="KW-0472">Membrane</keyword>
<keyword evidence="4 7" id="KW-1133">Transmembrane helix</keyword>
<dbReference type="InterPro" id="IPR044772">
    <property type="entry name" value="NO3_transporter"/>
</dbReference>
<evidence type="ECO:0000313" key="9">
    <source>
        <dbReference type="EMBL" id="QJD31162.1"/>
    </source>
</evidence>
<feature type="transmembrane region" description="Helical" evidence="7">
    <location>
        <begin position="323"/>
        <end position="343"/>
    </location>
</feature>
<dbReference type="GO" id="GO:0016020">
    <property type="term" value="C:membrane"/>
    <property type="evidence" value="ECO:0007669"/>
    <property type="project" value="UniProtKB-SubCell"/>
</dbReference>
<dbReference type="Gene3D" id="1.20.1250.20">
    <property type="entry name" value="MFS general substrate transporter like domains"/>
    <property type="match status" value="2"/>
</dbReference>
<comment type="similarity">
    <text evidence="2">Belongs to the major facilitator superfamily. Nitrate/nitrite porter (TC 2.A.1.8) family.</text>
</comment>
<name>A0A858QB47_9GAMM</name>
<feature type="transmembrane region" description="Helical" evidence="7">
    <location>
        <begin position="355"/>
        <end position="374"/>
    </location>
</feature>
<organism evidence="9 10">
    <name type="scientific">Methylococcus geothermalis</name>
    <dbReference type="NCBI Taxonomy" id="2681310"/>
    <lineage>
        <taxon>Bacteria</taxon>
        <taxon>Pseudomonadati</taxon>
        <taxon>Pseudomonadota</taxon>
        <taxon>Gammaproteobacteria</taxon>
        <taxon>Methylococcales</taxon>
        <taxon>Methylococcaceae</taxon>
        <taxon>Methylococcus</taxon>
    </lineage>
</organism>
<feature type="transmembrane region" description="Helical" evidence="7">
    <location>
        <begin position="212"/>
        <end position="234"/>
    </location>
</feature>
<dbReference type="RefSeq" id="WP_169604429.1">
    <property type="nucleotide sequence ID" value="NZ_CP046565.1"/>
</dbReference>
<evidence type="ECO:0000256" key="4">
    <source>
        <dbReference type="ARBA" id="ARBA00022989"/>
    </source>
</evidence>
<feature type="transmembrane region" description="Helical" evidence="7">
    <location>
        <begin position="12"/>
        <end position="39"/>
    </location>
</feature>
<evidence type="ECO:0000256" key="1">
    <source>
        <dbReference type="ARBA" id="ARBA00004141"/>
    </source>
</evidence>
<accession>A0A858QB47</accession>
<evidence type="ECO:0000256" key="3">
    <source>
        <dbReference type="ARBA" id="ARBA00022692"/>
    </source>
</evidence>
<evidence type="ECO:0000259" key="8">
    <source>
        <dbReference type="PROSITE" id="PS50850"/>
    </source>
</evidence>
<dbReference type="CDD" id="cd17341">
    <property type="entry name" value="MFS_NRT2_like"/>
    <property type="match status" value="1"/>
</dbReference>
<dbReference type="EMBL" id="CP046565">
    <property type="protein sequence ID" value="QJD31162.1"/>
    <property type="molecule type" value="Genomic_DNA"/>
</dbReference>
<feature type="transmembrane region" description="Helical" evidence="7">
    <location>
        <begin position="274"/>
        <end position="293"/>
    </location>
</feature>
<proteinExistence type="inferred from homology"/>
<evidence type="ECO:0000256" key="7">
    <source>
        <dbReference type="SAM" id="Phobius"/>
    </source>
</evidence>
<keyword evidence="10" id="KW-1185">Reference proteome</keyword>
<feature type="transmembrane region" description="Helical" evidence="7">
    <location>
        <begin position="166"/>
        <end position="187"/>
    </location>
</feature>
<feature type="transmembrane region" description="Helical" evidence="7">
    <location>
        <begin position="240"/>
        <end position="262"/>
    </location>
</feature>
<dbReference type="InterPro" id="IPR020846">
    <property type="entry name" value="MFS_dom"/>
</dbReference>
<dbReference type="PROSITE" id="PS50850">
    <property type="entry name" value="MFS"/>
    <property type="match status" value="1"/>
</dbReference>
<feature type="transmembrane region" description="Helical" evidence="7">
    <location>
        <begin position="80"/>
        <end position="100"/>
    </location>
</feature>
<reference evidence="10" key="1">
    <citation type="submission" date="2019-12" db="EMBL/GenBank/DDBJ databases">
        <authorList>
            <person name="Awala S.I."/>
            <person name="Rhee S.K."/>
        </authorList>
    </citation>
    <scope>NUCLEOTIDE SEQUENCE [LARGE SCALE GENOMIC DNA]</scope>
    <source>
        <strain evidence="10">IM1</strain>
    </source>
</reference>
<feature type="transmembrane region" description="Helical" evidence="7">
    <location>
        <begin position="386"/>
        <end position="408"/>
    </location>
</feature>
<gene>
    <name evidence="9" type="ORF">GNH96_15245</name>
</gene>
<keyword evidence="3 7" id="KW-0812">Transmembrane</keyword>
<feature type="transmembrane region" description="Helical" evidence="7">
    <location>
        <begin position="106"/>
        <end position="125"/>
    </location>
</feature>
<dbReference type="PANTHER" id="PTHR23515">
    <property type="entry name" value="HIGH-AFFINITY NITRATE TRANSPORTER 2.3"/>
    <property type="match status" value="1"/>
</dbReference>
<evidence type="ECO:0000313" key="10">
    <source>
        <dbReference type="Proteomes" id="UP000503004"/>
    </source>
</evidence>
<protein>
    <submittedName>
        <fullName evidence="9">MFS transporter</fullName>
    </submittedName>
</protein>
<dbReference type="SUPFAM" id="SSF103473">
    <property type="entry name" value="MFS general substrate transporter"/>
    <property type="match status" value="1"/>
</dbReference>
<comment type="subcellular location">
    <subcellularLocation>
        <location evidence="1">Membrane</location>
        <topology evidence="1">Multi-pass membrane protein</topology>
    </subcellularLocation>
</comment>
<evidence type="ECO:0000256" key="2">
    <source>
        <dbReference type="ARBA" id="ARBA00008432"/>
    </source>
</evidence>
<dbReference type="GO" id="GO:0042128">
    <property type="term" value="P:nitrate assimilation"/>
    <property type="evidence" value="ECO:0007669"/>
    <property type="project" value="UniProtKB-KW"/>
</dbReference>
<feature type="transmembrane region" description="Helical" evidence="7">
    <location>
        <begin position="51"/>
        <end position="68"/>
    </location>
</feature>
<dbReference type="Proteomes" id="UP000503004">
    <property type="component" value="Chromosome"/>
</dbReference>
<dbReference type="AlphaFoldDB" id="A0A858QB47"/>
<dbReference type="Pfam" id="PF07690">
    <property type="entry name" value="MFS_1"/>
    <property type="match status" value="1"/>
</dbReference>